<protein>
    <submittedName>
        <fullName evidence="2">MSHA biogenesis protein MshM</fullName>
    </submittedName>
</protein>
<organism evidence="2 3">
    <name type="scientific">Jeongeupia chitinilytica</name>
    <dbReference type="NCBI Taxonomy" id="1041641"/>
    <lineage>
        <taxon>Bacteria</taxon>
        <taxon>Pseudomonadati</taxon>
        <taxon>Pseudomonadota</taxon>
        <taxon>Betaproteobacteria</taxon>
        <taxon>Neisseriales</taxon>
        <taxon>Chitinibacteraceae</taxon>
        <taxon>Jeongeupia</taxon>
    </lineage>
</organism>
<dbReference type="InterPro" id="IPR027417">
    <property type="entry name" value="P-loop_NTPase"/>
</dbReference>
<dbReference type="InterPro" id="IPR003593">
    <property type="entry name" value="AAA+_ATPase"/>
</dbReference>
<dbReference type="InterPro" id="IPR049945">
    <property type="entry name" value="AAA_22"/>
</dbReference>
<reference evidence="3" key="1">
    <citation type="journal article" date="2019" name="Int. J. Syst. Evol. Microbiol.">
        <title>The Global Catalogue of Microorganisms (GCM) 10K type strain sequencing project: providing services to taxonomists for standard genome sequencing and annotation.</title>
        <authorList>
            <consortium name="The Broad Institute Genomics Platform"/>
            <consortium name="The Broad Institute Genome Sequencing Center for Infectious Disease"/>
            <person name="Wu L."/>
            <person name="Ma J."/>
        </authorList>
    </citation>
    <scope>NUCLEOTIDE SEQUENCE [LARGE SCALE GENOMIC DNA]</scope>
    <source>
        <strain evidence="3">KCTC 23701</strain>
    </source>
</reference>
<dbReference type="Pfam" id="PF13401">
    <property type="entry name" value="AAA_22"/>
    <property type="match status" value="1"/>
</dbReference>
<evidence type="ECO:0000313" key="3">
    <source>
        <dbReference type="Proteomes" id="UP000604737"/>
    </source>
</evidence>
<feature type="domain" description="AAA+ ATPase" evidence="1">
    <location>
        <begin position="42"/>
        <end position="165"/>
    </location>
</feature>
<dbReference type="PANTHER" id="PTHR35894:SF1">
    <property type="entry name" value="PHOSPHORIBULOKINASE _ URIDINE KINASE FAMILY"/>
    <property type="match status" value="1"/>
</dbReference>
<dbReference type="Gene3D" id="3.40.50.300">
    <property type="entry name" value="P-loop containing nucleotide triphosphate hydrolases"/>
    <property type="match status" value="1"/>
</dbReference>
<dbReference type="SUPFAM" id="SSF52540">
    <property type="entry name" value="P-loop containing nucleoside triphosphate hydrolases"/>
    <property type="match status" value="1"/>
</dbReference>
<gene>
    <name evidence="2" type="primary">mshM</name>
    <name evidence="2" type="ORF">GCM10007350_16580</name>
</gene>
<evidence type="ECO:0000259" key="1">
    <source>
        <dbReference type="SMART" id="SM00382"/>
    </source>
</evidence>
<sequence>MYLQHFGLTAPPFRITPHPAFFFGGGRRGEVLVALEYAVLHGEGLIKVVGEVGSGKTMLCRMLLERLAGGADLVFIPHPLLERNEILDAIATELALPVQQGHGGARIRSLQLSLIERFGRGRRVVIVIDEAHAMPVVSLETIRLLSNLDHGHEKLLQIVLFGQPELDGRLASYALRQLSERITHSFALQPLHRDELSSYVEFRLRAAGYRGAQLFSPAALRQIAAAASGLTRRANILADKALLAAYADGAYAVTARHARAAVADCAYRHAARLPRRLAGALSAFWRAHG</sequence>
<dbReference type="SMART" id="SM00382">
    <property type="entry name" value="AAA"/>
    <property type="match status" value="1"/>
</dbReference>
<name>A0ABQ3GZ86_9NEIS</name>
<dbReference type="PANTHER" id="PTHR35894">
    <property type="entry name" value="GENERAL SECRETION PATHWAY PROTEIN A-RELATED"/>
    <property type="match status" value="1"/>
</dbReference>
<dbReference type="RefSeq" id="WP_189459833.1">
    <property type="nucleotide sequence ID" value="NZ_BMYO01000004.1"/>
</dbReference>
<proteinExistence type="predicted"/>
<comment type="caution">
    <text evidence="2">The sequence shown here is derived from an EMBL/GenBank/DDBJ whole genome shotgun (WGS) entry which is preliminary data.</text>
</comment>
<dbReference type="Proteomes" id="UP000604737">
    <property type="component" value="Unassembled WGS sequence"/>
</dbReference>
<dbReference type="EMBL" id="BMYO01000004">
    <property type="protein sequence ID" value="GHD61749.1"/>
    <property type="molecule type" value="Genomic_DNA"/>
</dbReference>
<evidence type="ECO:0000313" key="2">
    <source>
        <dbReference type="EMBL" id="GHD61749.1"/>
    </source>
</evidence>
<keyword evidence="3" id="KW-1185">Reference proteome</keyword>
<accession>A0ABQ3GZ86</accession>
<dbReference type="InterPro" id="IPR052026">
    <property type="entry name" value="ExeA_AAA_ATPase_DNA-bind"/>
</dbReference>